<comment type="caution">
    <text evidence="14">The sequence shown here is derived from an EMBL/GenBank/DDBJ whole genome shotgun (WGS) entry which is preliminary data.</text>
</comment>
<evidence type="ECO:0000313" key="14">
    <source>
        <dbReference type="EMBL" id="TQE12398.1"/>
    </source>
</evidence>
<evidence type="ECO:0000256" key="5">
    <source>
        <dbReference type="ARBA" id="ARBA00022679"/>
    </source>
</evidence>
<evidence type="ECO:0000256" key="9">
    <source>
        <dbReference type="ARBA" id="ARBA00047811"/>
    </source>
</evidence>
<keyword evidence="6" id="KW-0547">Nucleotide-binding</keyword>
<dbReference type="PROSITE" id="PS50011">
    <property type="entry name" value="PROTEIN_KINASE_DOM"/>
    <property type="match status" value="1"/>
</dbReference>
<keyword evidence="15" id="KW-1185">Reference proteome</keyword>
<feature type="domain" description="Protein kinase" evidence="13">
    <location>
        <begin position="53"/>
        <end position="333"/>
    </location>
</feature>
<evidence type="ECO:0000256" key="12">
    <source>
        <dbReference type="SAM" id="Phobius"/>
    </source>
</evidence>
<dbReference type="GO" id="GO:0005524">
    <property type="term" value="F:ATP binding"/>
    <property type="evidence" value="ECO:0007669"/>
    <property type="project" value="UniProtKB-KW"/>
</dbReference>
<keyword evidence="7" id="KW-0418">Kinase</keyword>
<dbReference type="SMART" id="SM00220">
    <property type="entry name" value="S_TKc"/>
    <property type="match status" value="1"/>
</dbReference>
<dbReference type="Gene3D" id="1.10.510.10">
    <property type="entry name" value="Transferase(Phosphotransferase) domain 1"/>
    <property type="match status" value="1"/>
</dbReference>
<keyword evidence="4" id="KW-0597">Phosphoprotein</keyword>
<sequence length="971" mass="110503">MLINFFPTVNRSYNDKWMLDEAKCWMLDLSTIQCLQASDQNRVVSEDTSFWRYKILEELGDGTCGCVYKAHDLRTKEIVAVKKMKRKFYFWEEYWRLREIKVLRKLNHPNIIKLKEVVRENNEVFLIFEYMNYNLYQIMKEQRRPFSEDEIRSFMSQLLHGLSHLHKSGYFHRDLKPENLLVTNDVLKIADFGLAREVSSMPPYTEYVSTRWYRAPEVLLQSKLYTPAVDMWAAGAILAELCTSSPIFPGESEIDQFFKICCVLGTPDLTVFPEGTNASRLYSFINYEKILPANLCDIIPNASPEAIDLITQLCSWDSSRRPTADESLQHPFFQVGWIPRSLPDSLDLKLSNMGAKPTLELKLSDFGAEPEDCFLGLTLAVKPSVPDFDVVHDVSHHMKEDALFCSGLEDRSGRSVFWSLMPPDQRGICAPVEPSFSLSFSSIQHPSVRVPQSAGFSIPSLQPNILDECNSQRADMGGDGGVTGEQEEDSSLSEDSSQLSSQLLRNGVSMNMEDDAVDEQTGPGFREFCGVGTQISSASLDFEADQRMENVYRKILQSYDDLRIRSKDLEEAKSKILSYTPGAWIDRVGAVKPRDYDVPNTTTLLLVGPKGSGKSSLVNRISKVFEDDKFASERAQVSYNSSLGDGTFFLHEYMMPRCSSSFCLYDTRSLSDNSPENIKILKHWMEHGVRHGELVVRDSDGPSLRNTRMYKDRDDGYLSSEIKNVNFVIFVVNGLSVLKSMESSEDAETQYTEMIASAFKSRYLAFKDDKPLVVVTHGDLLSLDERARVRVHLGELLGIPPTTQIFDIPESSDAVTQLTIVDMIRYSLEHAEKNLPRKRKVETFSLLSCMLLLIFLSIAITIMYAPANILQHGYCPSPQAHIQHCHVPSPQAHIHNNPSPPSPPSSTSLQEHIQHDPSAEELIDNSPLPRVELRNSKTKLQNIRIDWSKIRHLWLDDRIEWSKIRHLWLHE</sequence>
<evidence type="ECO:0000256" key="10">
    <source>
        <dbReference type="ARBA" id="ARBA00048367"/>
    </source>
</evidence>
<dbReference type="Gene3D" id="3.40.50.300">
    <property type="entry name" value="P-loop containing nucleotide triphosphate hydrolases"/>
    <property type="match status" value="1"/>
</dbReference>
<dbReference type="SUPFAM" id="SSF52540">
    <property type="entry name" value="P-loop containing nucleoside triphosphate hydrolases"/>
    <property type="match status" value="1"/>
</dbReference>
<dbReference type="Pfam" id="PF00069">
    <property type="entry name" value="Pkinase"/>
    <property type="match status" value="1"/>
</dbReference>
<organism evidence="14 15">
    <name type="scientific">Malus baccata</name>
    <name type="common">Siberian crab apple</name>
    <name type="synonym">Pyrus baccata</name>
    <dbReference type="NCBI Taxonomy" id="106549"/>
    <lineage>
        <taxon>Eukaryota</taxon>
        <taxon>Viridiplantae</taxon>
        <taxon>Streptophyta</taxon>
        <taxon>Embryophyta</taxon>
        <taxon>Tracheophyta</taxon>
        <taxon>Spermatophyta</taxon>
        <taxon>Magnoliopsida</taxon>
        <taxon>eudicotyledons</taxon>
        <taxon>Gunneridae</taxon>
        <taxon>Pentapetalae</taxon>
        <taxon>rosids</taxon>
        <taxon>fabids</taxon>
        <taxon>Rosales</taxon>
        <taxon>Rosaceae</taxon>
        <taxon>Amygdaloideae</taxon>
        <taxon>Maleae</taxon>
        <taxon>Malus</taxon>
    </lineage>
</organism>
<reference evidence="14 15" key="1">
    <citation type="journal article" date="2019" name="G3 (Bethesda)">
        <title>Sequencing of a Wild Apple (Malus baccata) Genome Unravels the Differences Between Cultivated and Wild Apple Species Regarding Disease Resistance and Cold Tolerance.</title>
        <authorList>
            <person name="Chen X."/>
        </authorList>
    </citation>
    <scope>NUCLEOTIDE SEQUENCE [LARGE SCALE GENOMIC DNA]</scope>
    <source>
        <strain evidence="15">cv. Shandingzi</strain>
        <tissue evidence="14">Leaves</tissue>
    </source>
</reference>
<dbReference type="FunFam" id="1.10.510.10:FF:000104">
    <property type="entry name" value="serine/threonine-protein kinase MAK isoform X1"/>
    <property type="match status" value="1"/>
</dbReference>
<dbReference type="STRING" id="106549.A0A540NMY8"/>
<dbReference type="PROSITE" id="PS00108">
    <property type="entry name" value="PROTEIN_KINASE_ST"/>
    <property type="match status" value="1"/>
</dbReference>
<evidence type="ECO:0000256" key="6">
    <source>
        <dbReference type="ARBA" id="ARBA00022741"/>
    </source>
</evidence>
<dbReference type="InterPro" id="IPR011009">
    <property type="entry name" value="Kinase-like_dom_sf"/>
</dbReference>
<dbReference type="FunFam" id="3.30.200.20:FF:000335">
    <property type="entry name" value="Serine/threonine-protein kinase MHK"/>
    <property type="match status" value="1"/>
</dbReference>
<keyword evidence="12" id="KW-0812">Transmembrane</keyword>
<dbReference type="PANTHER" id="PTHR24055">
    <property type="entry name" value="MITOGEN-ACTIVATED PROTEIN KINASE"/>
    <property type="match status" value="1"/>
</dbReference>
<dbReference type="InterPro" id="IPR050117">
    <property type="entry name" value="MAPK"/>
</dbReference>
<feature type="region of interest" description="Disordered" evidence="11">
    <location>
        <begin position="470"/>
        <end position="500"/>
    </location>
</feature>
<gene>
    <name evidence="14" type="ORF">C1H46_002051</name>
</gene>
<evidence type="ECO:0000256" key="8">
    <source>
        <dbReference type="ARBA" id="ARBA00022840"/>
    </source>
</evidence>
<keyword evidence="12" id="KW-1133">Transmembrane helix</keyword>
<dbReference type="Gene3D" id="3.30.200.20">
    <property type="entry name" value="Phosphorylase Kinase, domain 1"/>
    <property type="match status" value="1"/>
</dbReference>
<keyword evidence="12" id="KW-0472">Membrane</keyword>
<dbReference type="EC" id="2.7.11.22" evidence="2"/>
<dbReference type="Proteomes" id="UP000315295">
    <property type="component" value="Unassembled WGS sequence"/>
</dbReference>
<feature type="region of interest" description="Disordered" evidence="11">
    <location>
        <begin position="889"/>
        <end position="926"/>
    </location>
</feature>
<evidence type="ECO:0000256" key="11">
    <source>
        <dbReference type="SAM" id="MobiDB-lite"/>
    </source>
</evidence>
<evidence type="ECO:0000313" key="15">
    <source>
        <dbReference type="Proteomes" id="UP000315295"/>
    </source>
</evidence>
<evidence type="ECO:0000256" key="4">
    <source>
        <dbReference type="ARBA" id="ARBA00022553"/>
    </source>
</evidence>
<comment type="similarity">
    <text evidence="1">Belongs to the protein kinase superfamily. CMGC Ser/Thr protein kinase family. CDC2/CDKX subfamily.</text>
</comment>
<feature type="transmembrane region" description="Helical" evidence="12">
    <location>
        <begin position="844"/>
        <end position="865"/>
    </location>
</feature>
<keyword evidence="3" id="KW-0723">Serine/threonine-protein kinase</keyword>
<dbReference type="SUPFAM" id="SSF56112">
    <property type="entry name" value="Protein kinase-like (PK-like)"/>
    <property type="match status" value="1"/>
</dbReference>
<comment type="catalytic activity">
    <reaction evidence="10">
        <text>L-seryl-[protein] + ATP = O-phospho-L-seryl-[protein] + ADP + H(+)</text>
        <dbReference type="Rhea" id="RHEA:17989"/>
        <dbReference type="Rhea" id="RHEA-COMP:9863"/>
        <dbReference type="Rhea" id="RHEA-COMP:11604"/>
        <dbReference type="ChEBI" id="CHEBI:15378"/>
        <dbReference type="ChEBI" id="CHEBI:29999"/>
        <dbReference type="ChEBI" id="CHEBI:30616"/>
        <dbReference type="ChEBI" id="CHEBI:83421"/>
        <dbReference type="ChEBI" id="CHEBI:456216"/>
        <dbReference type="EC" id="2.7.11.22"/>
    </reaction>
</comment>
<accession>A0A540NMY8</accession>
<evidence type="ECO:0000256" key="2">
    <source>
        <dbReference type="ARBA" id="ARBA00012425"/>
    </source>
</evidence>
<evidence type="ECO:0000259" key="13">
    <source>
        <dbReference type="PROSITE" id="PS50011"/>
    </source>
</evidence>
<dbReference type="InterPro" id="IPR027417">
    <property type="entry name" value="P-loop_NTPase"/>
</dbReference>
<dbReference type="GO" id="GO:0004693">
    <property type="term" value="F:cyclin-dependent protein serine/threonine kinase activity"/>
    <property type="evidence" value="ECO:0007669"/>
    <property type="project" value="UniProtKB-EC"/>
</dbReference>
<keyword evidence="8" id="KW-0067">ATP-binding</keyword>
<keyword evidence="5" id="KW-0808">Transferase</keyword>
<evidence type="ECO:0000256" key="3">
    <source>
        <dbReference type="ARBA" id="ARBA00022527"/>
    </source>
</evidence>
<proteinExistence type="inferred from homology"/>
<dbReference type="CDD" id="cd07830">
    <property type="entry name" value="STKc_MAK_like"/>
    <property type="match status" value="1"/>
</dbReference>
<name>A0A540NMY8_MALBA</name>
<comment type="catalytic activity">
    <reaction evidence="9">
        <text>L-threonyl-[protein] + ATP = O-phospho-L-threonyl-[protein] + ADP + H(+)</text>
        <dbReference type="Rhea" id="RHEA:46608"/>
        <dbReference type="Rhea" id="RHEA-COMP:11060"/>
        <dbReference type="Rhea" id="RHEA-COMP:11605"/>
        <dbReference type="ChEBI" id="CHEBI:15378"/>
        <dbReference type="ChEBI" id="CHEBI:30013"/>
        <dbReference type="ChEBI" id="CHEBI:30616"/>
        <dbReference type="ChEBI" id="CHEBI:61977"/>
        <dbReference type="ChEBI" id="CHEBI:456216"/>
        <dbReference type="EC" id="2.7.11.22"/>
    </reaction>
</comment>
<protein>
    <recommendedName>
        <fullName evidence="2">cyclin-dependent kinase</fullName>
        <ecNumber evidence="2">2.7.11.22</ecNumber>
    </recommendedName>
</protein>
<evidence type="ECO:0000256" key="7">
    <source>
        <dbReference type="ARBA" id="ARBA00022777"/>
    </source>
</evidence>
<dbReference type="AlphaFoldDB" id="A0A540NMY8"/>
<evidence type="ECO:0000256" key="1">
    <source>
        <dbReference type="ARBA" id="ARBA00006485"/>
    </source>
</evidence>
<dbReference type="InterPro" id="IPR008271">
    <property type="entry name" value="Ser/Thr_kinase_AS"/>
</dbReference>
<dbReference type="EMBL" id="VIEB01000020">
    <property type="protein sequence ID" value="TQE12398.1"/>
    <property type="molecule type" value="Genomic_DNA"/>
</dbReference>
<dbReference type="InterPro" id="IPR000719">
    <property type="entry name" value="Prot_kinase_dom"/>
</dbReference>